<dbReference type="InterPro" id="IPR010930">
    <property type="entry name" value="Flg_bb/hook_C_dom"/>
</dbReference>
<reference evidence="4" key="1">
    <citation type="submission" date="2016-10" db="EMBL/GenBank/DDBJ databases">
        <authorList>
            <person name="Varghese N."/>
            <person name="Submissions S."/>
        </authorList>
    </citation>
    <scope>NUCLEOTIDE SEQUENCE [LARGE SCALE GENOMIC DNA]</scope>
    <source>
        <strain evidence="4">DSM 13234</strain>
    </source>
</reference>
<keyword evidence="4" id="KW-1185">Reference proteome</keyword>
<protein>
    <submittedName>
        <fullName evidence="3">Flagellar basal body rod FlgEFG protein C-terminal</fullName>
    </submittedName>
</protein>
<keyword evidence="3" id="KW-0966">Cell projection</keyword>
<dbReference type="Proteomes" id="UP000182983">
    <property type="component" value="Unassembled WGS sequence"/>
</dbReference>
<evidence type="ECO:0000313" key="3">
    <source>
        <dbReference type="EMBL" id="SEH34417.1"/>
    </source>
</evidence>
<proteinExistence type="inferred from homology"/>
<dbReference type="OrthoDB" id="7360726at2"/>
<gene>
    <name evidence="3" type="ORF">SAMN04244559_01639</name>
</gene>
<comment type="similarity">
    <text evidence="1">Belongs to the flagella basal body rod proteins family.</text>
</comment>
<dbReference type="Pfam" id="PF06429">
    <property type="entry name" value="Flg_bbr_C"/>
    <property type="match status" value="1"/>
</dbReference>
<feature type="domain" description="Flagellar basal-body/hook protein C-terminal" evidence="2">
    <location>
        <begin position="62"/>
        <end position="96"/>
    </location>
</feature>
<name>A0A1H6HEZ6_MAGFU</name>
<evidence type="ECO:0000256" key="1">
    <source>
        <dbReference type="ARBA" id="ARBA00009677"/>
    </source>
</evidence>
<evidence type="ECO:0000259" key="2">
    <source>
        <dbReference type="Pfam" id="PF06429"/>
    </source>
</evidence>
<dbReference type="AlphaFoldDB" id="A0A1H6HEZ6"/>
<dbReference type="EMBL" id="FNWO01000005">
    <property type="protein sequence ID" value="SEH34417.1"/>
    <property type="molecule type" value="Genomic_DNA"/>
</dbReference>
<organism evidence="3 4">
    <name type="scientific">Magnetospirillum fulvum</name>
    <name type="common">Rhodospirillum fulvum</name>
    <dbReference type="NCBI Taxonomy" id="1082"/>
    <lineage>
        <taxon>Bacteria</taxon>
        <taxon>Pseudomonadati</taxon>
        <taxon>Pseudomonadota</taxon>
        <taxon>Alphaproteobacteria</taxon>
        <taxon>Rhodospirillales</taxon>
        <taxon>Rhodospirillaceae</taxon>
        <taxon>Magnetospirillum</taxon>
    </lineage>
</organism>
<evidence type="ECO:0000313" key="4">
    <source>
        <dbReference type="Proteomes" id="UP000182983"/>
    </source>
</evidence>
<sequence>MISPVASTSLVSGLTAQSRIVETAATNIVNVASDDYQAERGALVSRPLQGAAYVPLPSEGAVDPAQEMVTMMVAKTSFETMARAYSTLAETEKTALDSLT</sequence>
<accession>A0A1H6HEZ6</accession>
<dbReference type="RefSeq" id="WP_074767404.1">
    <property type="nucleotide sequence ID" value="NZ_FNWO01000005.1"/>
</dbReference>
<keyword evidence="3" id="KW-0282">Flagellum</keyword>
<keyword evidence="3" id="KW-0969">Cilium</keyword>